<proteinExistence type="inferred from homology"/>
<dbReference type="FunFam" id="1.25.40.10:FF:000197">
    <property type="entry name" value="Tetratricopeptide repeat domain 21B"/>
    <property type="match status" value="1"/>
</dbReference>
<organism evidence="10 11">
    <name type="scientific">Plectus sambesii</name>
    <dbReference type="NCBI Taxonomy" id="2011161"/>
    <lineage>
        <taxon>Eukaryota</taxon>
        <taxon>Metazoa</taxon>
        <taxon>Ecdysozoa</taxon>
        <taxon>Nematoda</taxon>
        <taxon>Chromadorea</taxon>
        <taxon>Plectida</taxon>
        <taxon>Plectina</taxon>
        <taxon>Plectoidea</taxon>
        <taxon>Plectidae</taxon>
        <taxon>Plectus</taxon>
    </lineage>
</organism>
<dbReference type="PROSITE" id="PS50293">
    <property type="entry name" value="TPR_REGION"/>
    <property type="match status" value="1"/>
</dbReference>
<name>A0A914W2S6_9BILA</name>
<dbReference type="InterPro" id="IPR011990">
    <property type="entry name" value="TPR-like_helical_dom_sf"/>
</dbReference>
<dbReference type="Pfam" id="PF25062">
    <property type="entry name" value="ARM_TT21_N"/>
    <property type="match status" value="1"/>
</dbReference>
<dbReference type="Pfam" id="PF25058">
    <property type="entry name" value="ARM_TT21"/>
    <property type="match status" value="1"/>
</dbReference>
<dbReference type="InterPro" id="IPR056834">
    <property type="entry name" value="ARM_TT21_C"/>
</dbReference>
<dbReference type="InterPro" id="IPR019734">
    <property type="entry name" value="TPR_rpt"/>
</dbReference>
<evidence type="ECO:0000259" key="6">
    <source>
        <dbReference type="Pfam" id="PF25062"/>
    </source>
</evidence>
<dbReference type="Pfam" id="PF25060">
    <property type="entry name" value="ARM_TT21_2nd"/>
    <property type="match status" value="1"/>
</dbReference>
<dbReference type="GO" id="GO:0005929">
    <property type="term" value="C:cilium"/>
    <property type="evidence" value="ECO:0007669"/>
    <property type="project" value="GOC"/>
</dbReference>
<accession>A0A914W2S6</accession>
<dbReference type="Pfam" id="PF25063">
    <property type="entry name" value="ARM_TT21_C"/>
    <property type="match status" value="1"/>
</dbReference>
<protein>
    <submittedName>
        <fullName evidence="11">Tetratricopeptide repeat protein 21B</fullName>
    </submittedName>
</protein>
<evidence type="ECO:0000256" key="3">
    <source>
        <dbReference type="ARBA" id="ARBA00022803"/>
    </source>
</evidence>
<reference evidence="11" key="1">
    <citation type="submission" date="2022-11" db="UniProtKB">
        <authorList>
            <consortium name="WormBaseParasite"/>
        </authorList>
    </citation>
    <scope>IDENTIFICATION</scope>
</reference>
<evidence type="ECO:0000256" key="4">
    <source>
        <dbReference type="PROSITE-ProRule" id="PRU00339"/>
    </source>
</evidence>
<dbReference type="GO" id="GO:0035721">
    <property type="term" value="P:intraciliary retrograde transport"/>
    <property type="evidence" value="ECO:0007669"/>
    <property type="project" value="TreeGrafter"/>
</dbReference>
<dbReference type="PANTHER" id="PTHR14699:SF0">
    <property type="entry name" value="TETRATRICOPEPTIDE REPEAT PROTEIN 21 HOMOLOG"/>
    <property type="match status" value="1"/>
</dbReference>
<keyword evidence="3 4" id="KW-0802">TPR repeat</keyword>
<dbReference type="PANTHER" id="PTHR14699">
    <property type="entry name" value="STI2 PROTEIN-RELATED"/>
    <property type="match status" value="1"/>
</dbReference>
<sequence>MSESDLVLQTALHFYARQGYNNHVRQLAEENLRKFVNDPVLQFFYGYSQMMQGQIQEAIRAFSNIKEHPDVALGALLGMSESHKRAKNIDREAVSELDARIRDVRRSANDKSNYYGAVFLYLTGAAEKAREMIDKAQKSSSQNHMLLCLKGWIDLTSGRDMKAALKSFEDALSESKGHEQYLDPWLGQARYHEQRHNAAGMMEALNHASAKAANFLPVHTERLKALLMKKEWDQCVDAAQQCLIIDSDSIEAHSVICLHTICFEGHYAEAESLLSDLVDLIDRKEPRNAPLCIRMAELFSRISGRNPNILQHTKALCEKALSANRTAEHQAELAKQLRMLGQNKVALKAYRQALEMEASTPDSLLGIVSCYLADGNLSDAQAQVDFVKAAHQEAAGSVMLIYMEALIAKRKHKSYQEVTNMFKSVIDAHFSKLQSVPFGLDYFRLLEPDFVLDVVTELFDYVSVEPAKPGSVPDSTLKEIQRILAVVNDACPGLSDATYLLGKCRYLAGESDAAQKTLTQCLEKDQTFADAHLLMAQIFLQKNNFKQASQSLEVGLSFNFQVRDHPLYHLIKARIQKRSNHMEGAVQQLEAAMALPGFKSNKGGGEQVVTKAGKTSRLELTESDRVAIYLELIDCLQALNRTEEATKLMHTALEEFKGTNEEERLMLCNADLALARGDADKALSLLQSVLPEQSNYLAARQKMAEIYLHHKKDKRQFAICYKELVEKNPSPQAFVLLGDAYMSIQEPERAIEVYEAALKRNPKDHALARKIGQAYVQAHLYAKAVNYYEAALKTGQQSYLRQDLAELLFRLRNFEKCQRVLKQGLERDGGGVDVMAMIDEVKYLVLLSKLYFETGNWQQAVEDLGKAKEQQTRILKRGPSEVPDMIEQRKLAANICCQLGQFHQNQREFSKAIELYKEALSYSDNDPKIMLALAHMYLATGALDECNQQCQILLKIDKDNDQATLMLADLMYQRNEIDQASLHFSQLLDRNPNQYHALARCIELNWRNGDIEQAEKKYLKAAVERNPRATVDAGYNYCKGLHEWYTGDPNAALQKFNRARRDLEWGERAIYNMIEICLNPDNEIIGGEVFGETGGESGPSNDDPSREMGTRTAERFLKELRFKPGLDYKYRLMENFILLATKNKANIDEALKNFSQMAGGDNEADSTSVANVGAILGMARGYMMLKATPKAKAQLKRVINHPWTLDDADYLEQCWLLLADTYINQGKYDQATGILRTILQHNASCIKAFEYMGFLREKEQKWPDAAANYEEAWKISKRRNPTIGYKLAYNYLKSRRLFDAIEVCHRVLELYPNYPKIRRDIMDKARANIRM</sequence>
<dbReference type="Pfam" id="PF25068">
    <property type="entry name" value="ARM_TT21_4th"/>
    <property type="match status" value="1"/>
</dbReference>
<feature type="repeat" description="TPR" evidence="4">
    <location>
        <begin position="961"/>
        <end position="994"/>
    </location>
</feature>
<evidence type="ECO:0000313" key="10">
    <source>
        <dbReference type="Proteomes" id="UP000887566"/>
    </source>
</evidence>
<dbReference type="InterPro" id="IPR056836">
    <property type="entry name" value="ARM_TT21_4th"/>
</dbReference>
<evidence type="ECO:0000256" key="2">
    <source>
        <dbReference type="ARBA" id="ARBA00022737"/>
    </source>
</evidence>
<evidence type="ECO:0000259" key="8">
    <source>
        <dbReference type="Pfam" id="PF25064"/>
    </source>
</evidence>
<dbReference type="Gene3D" id="1.25.40.10">
    <property type="entry name" value="Tetratricopeptide repeat domain"/>
    <property type="match status" value="6"/>
</dbReference>
<dbReference type="FunFam" id="1.25.40.10:FF:000219">
    <property type="entry name" value="Tetratricopeptide repeat domain 21B"/>
    <property type="match status" value="1"/>
</dbReference>
<keyword evidence="10" id="KW-1185">Reference proteome</keyword>
<feature type="domain" description="Tetratricopeptide repeat protein 21A/21B C-terminal ARM" evidence="7">
    <location>
        <begin position="1112"/>
        <end position="1326"/>
    </location>
</feature>
<comment type="similarity">
    <text evidence="1">Belongs to the TTC21 family.</text>
</comment>
<dbReference type="Proteomes" id="UP000887566">
    <property type="component" value="Unplaced"/>
</dbReference>
<dbReference type="SMART" id="SM00028">
    <property type="entry name" value="TPR"/>
    <property type="match status" value="14"/>
</dbReference>
<evidence type="ECO:0000259" key="5">
    <source>
        <dbReference type="Pfam" id="PF25060"/>
    </source>
</evidence>
<evidence type="ECO:0000259" key="7">
    <source>
        <dbReference type="Pfam" id="PF25063"/>
    </source>
</evidence>
<feature type="domain" description="Tetratricopeptide repeat protein 21A/21B second ARM" evidence="5">
    <location>
        <begin position="274"/>
        <end position="542"/>
    </location>
</feature>
<dbReference type="PROSITE" id="PS50005">
    <property type="entry name" value="TPR"/>
    <property type="match status" value="3"/>
</dbReference>
<dbReference type="InterPro" id="IPR056833">
    <property type="entry name" value="ARM_TT21_N"/>
</dbReference>
<dbReference type="SUPFAM" id="SSF48452">
    <property type="entry name" value="TPR-like"/>
    <property type="match status" value="4"/>
</dbReference>
<dbReference type="InterPro" id="IPR056835">
    <property type="entry name" value="ARM_TT21_5th"/>
</dbReference>
<feature type="repeat" description="TPR" evidence="4">
    <location>
        <begin position="731"/>
        <end position="764"/>
    </location>
</feature>
<dbReference type="InterPro" id="IPR040364">
    <property type="entry name" value="TTC21A/TTC21B"/>
</dbReference>
<keyword evidence="2" id="KW-0677">Repeat</keyword>
<feature type="repeat" description="TPR" evidence="4">
    <location>
        <begin position="893"/>
        <end position="926"/>
    </location>
</feature>
<dbReference type="Pfam" id="PF25064">
    <property type="entry name" value="ARM_TT21_5th"/>
    <property type="match status" value="1"/>
</dbReference>
<dbReference type="GO" id="GO:0030991">
    <property type="term" value="C:intraciliary transport particle A"/>
    <property type="evidence" value="ECO:0007669"/>
    <property type="project" value="TreeGrafter"/>
</dbReference>
<dbReference type="WBParaSite" id="PSAMB.scaffold28size108976.g618.t1">
    <property type="protein sequence ID" value="PSAMB.scaffold28size108976.g618.t1"/>
    <property type="gene ID" value="PSAMB.scaffold28size108976.g618"/>
</dbReference>
<dbReference type="Pfam" id="PF13181">
    <property type="entry name" value="TPR_8"/>
    <property type="match status" value="1"/>
</dbReference>
<dbReference type="InterPro" id="IPR056832">
    <property type="entry name" value="ARM_TT21_2nd"/>
</dbReference>
<dbReference type="GO" id="GO:0061512">
    <property type="term" value="P:protein localization to cilium"/>
    <property type="evidence" value="ECO:0007669"/>
    <property type="project" value="TreeGrafter"/>
</dbReference>
<feature type="domain" description="Tetratricopeptide repeat protein 21A/21B N-terminal ARM repeat" evidence="6">
    <location>
        <begin position="13"/>
        <end position="236"/>
    </location>
</feature>
<evidence type="ECO:0000256" key="1">
    <source>
        <dbReference type="ARBA" id="ARBA00010935"/>
    </source>
</evidence>
<evidence type="ECO:0000259" key="9">
    <source>
        <dbReference type="Pfam" id="PF25068"/>
    </source>
</evidence>
<feature type="domain" description="Tetratricopeptide repeat protein 21A/21B fourth ARM" evidence="9">
    <location>
        <begin position="767"/>
        <end position="920"/>
    </location>
</feature>
<evidence type="ECO:0000313" key="11">
    <source>
        <dbReference type="WBParaSite" id="PSAMB.scaffold28size108976.g618.t1"/>
    </source>
</evidence>
<feature type="domain" description="Tetratricopeptide repeat protein 21A/21B fifth ARM repeats" evidence="8">
    <location>
        <begin position="962"/>
        <end position="1078"/>
    </location>
</feature>